<dbReference type="AlphaFoldDB" id="A0AAE8N8L5"/>
<reference evidence="3" key="1">
    <citation type="submission" date="2018-03" db="EMBL/GenBank/DDBJ databases">
        <authorList>
            <person name="Guldener U."/>
        </authorList>
    </citation>
    <scope>NUCLEOTIDE SEQUENCE</scope>
</reference>
<keyword evidence="2" id="KW-0812">Transmembrane</keyword>
<feature type="compositionally biased region" description="Basic and acidic residues" evidence="1">
    <location>
        <begin position="1"/>
        <end position="15"/>
    </location>
</feature>
<proteinExistence type="predicted"/>
<keyword evidence="2" id="KW-0472">Membrane</keyword>
<feature type="transmembrane region" description="Helical" evidence="2">
    <location>
        <begin position="134"/>
        <end position="155"/>
    </location>
</feature>
<keyword evidence="2" id="KW-1133">Transmembrane helix</keyword>
<evidence type="ECO:0000313" key="3">
    <source>
        <dbReference type="EMBL" id="SPO06910.1"/>
    </source>
</evidence>
<name>A0AAE8N8L5_9PEZI</name>
<keyword evidence="4" id="KW-1185">Reference proteome</keyword>
<comment type="caution">
    <text evidence="3">The sequence shown here is derived from an EMBL/GenBank/DDBJ whole genome shotgun (WGS) entry which is preliminary data.</text>
</comment>
<feature type="compositionally biased region" description="Polar residues" evidence="1">
    <location>
        <begin position="34"/>
        <end position="44"/>
    </location>
</feature>
<dbReference type="Proteomes" id="UP001187682">
    <property type="component" value="Unassembled WGS sequence"/>
</dbReference>
<dbReference type="EMBL" id="ONZQ02000017">
    <property type="protein sequence ID" value="SPO06910.1"/>
    <property type="molecule type" value="Genomic_DNA"/>
</dbReference>
<accession>A0AAE8N8L5</accession>
<evidence type="ECO:0000256" key="2">
    <source>
        <dbReference type="SAM" id="Phobius"/>
    </source>
</evidence>
<evidence type="ECO:0000256" key="1">
    <source>
        <dbReference type="SAM" id="MobiDB-lite"/>
    </source>
</evidence>
<protein>
    <submittedName>
        <fullName evidence="3">Uncharacterized protein</fullName>
    </submittedName>
</protein>
<organism evidence="3 4">
    <name type="scientific">Cephalotrichum gorgonifer</name>
    <dbReference type="NCBI Taxonomy" id="2041049"/>
    <lineage>
        <taxon>Eukaryota</taxon>
        <taxon>Fungi</taxon>
        <taxon>Dikarya</taxon>
        <taxon>Ascomycota</taxon>
        <taxon>Pezizomycotina</taxon>
        <taxon>Sordariomycetes</taxon>
        <taxon>Hypocreomycetidae</taxon>
        <taxon>Microascales</taxon>
        <taxon>Microascaceae</taxon>
        <taxon>Cephalotrichum</taxon>
    </lineage>
</organism>
<evidence type="ECO:0000313" key="4">
    <source>
        <dbReference type="Proteomes" id="UP001187682"/>
    </source>
</evidence>
<feature type="region of interest" description="Disordered" evidence="1">
    <location>
        <begin position="1"/>
        <end position="77"/>
    </location>
</feature>
<gene>
    <name evidence="3" type="ORF">DNG_09604</name>
</gene>
<sequence>MYSPILEERADDPALRDSYLGTPTTAPAAKKSDPSINTDSTTLISAPEKSYNGSIHTTAYPPTPLSQNDQGANPFDTDLEAMISSDSRRKSLTAKRDDARVWPSKEHWKNKAKEAKKGRGNCACMASLSRRTRIAVKVAIGLLIVGVAVGIGFGISKPLGAPIWGDKSHEQ</sequence>